<keyword evidence="5" id="KW-0479">Metal-binding</keyword>
<evidence type="ECO:0000256" key="4">
    <source>
        <dbReference type="ARBA" id="ARBA00013081"/>
    </source>
</evidence>
<dbReference type="PANTHER" id="PTHR13832:SF565">
    <property type="entry name" value="AT28366P-RELATED"/>
    <property type="match status" value="1"/>
</dbReference>
<evidence type="ECO:0000259" key="11">
    <source>
        <dbReference type="PROSITE" id="PS51746"/>
    </source>
</evidence>
<dbReference type="InterPro" id="IPR036457">
    <property type="entry name" value="PPM-type-like_dom_sf"/>
</dbReference>
<proteinExistence type="evidence at transcript level"/>
<dbReference type="EMBL" id="GANO01002331">
    <property type="protein sequence ID" value="JAB57540.1"/>
    <property type="molecule type" value="mRNA"/>
</dbReference>
<evidence type="ECO:0000256" key="1">
    <source>
        <dbReference type="ARBA" id="ARBA00001936"/>
    </source>
</evidence>
<feature type="region of interest" description="Disordered" evidence="10">
    <location>
        <begin position="330"/>
        <end position="397"/>
    </location>
</feature>
<evidence type="ECO:0000256" key="5">
    <source>
        <dbReference type="ARBA" id="ARBA00022723"/>
    </source>
</evidence>
<comment type="cofactor">
    <cofactor evidence="1">
        <name>Mn(2+)</name>
        <dbReference type="ChEBI" id="CHEBI:29035"/>
    </cofactor>
</comment>
<feature type="compositionally biased region" description="Low complexity" evidence="10">
    <location>
        <begin position="330"/>
        <end position="381"/>
    </location>
</feature>
<keyword evidence="6 9" id="KW-0378">Hydrolase</keyword>
<evidence type="ECO:0000256" key="10">
    <source>
        <dbReference type="SAM" id="MobiDB-lite"/>
    </source>
</evidence>
<dbReference type="PANTHER" id="PTHR13832">
    <property type="entry name" value="PROTEIN PHOSPHATASE 2C"/>
    <property type="match status" value="1"/>
</dbReference>
<keyword evidence="7 9" id="KW-0904">Protein phosphatase</keyword>
<dbReference type="SMART" id="SM00332">
    <property type="entry name" value="PP2Cc"/>
    <property type="match status" value="1"/>
</dbReference>
<dbReference type="GO" id="GO:0046872">
    <property type="term" value="F:metal ion binding"/>
    <property type="evidence" value="ECO:0007669"/>
    <property type="project" value="UniProtKB-KW"/>
</dbReference>
<comment type="cofactor">
    <cofactor evidence="2">
        <name>Mg(2+)</name>
        <dbReference type="ChEBI" id="CHEBI:18420"/>
    </cofactor>
</comment>
<dbReference type="Gene3D" id="3.60.40.10">
    <property type="entry name" value="PPM-type phosphatase domain"/>
    <property type="match status" value="1"/>
</dbReference>
<evidence type="ECO:0000256" key="3">
    <source>
        <dbReference type="ARBA" id="ARBA00006702"/>
    </source>
</evidence>
<sequence length="397" mass="43808">MGQTLSEPVTSKESAFCQNEFYRVGSSCMQGWRFNMEDSHTHILSLPDDPGTSFFGVFDGHGGANVAEYAGKNLHKFIIKRPEYQTDIAEAMKKGFLDIDVAMLNEESLKEQMAGSTAVACLIKDKRLYCANAGDSRAIASINSKLEILSNDHKPNNDGELKRICAGGGWVEFNRVNGNLALSRALGDFVFKRNTDKLAEEQIVTAYPDVEIRDITDEWEFIVLACDGIWDVLTNQEVIDFVRLQISQGLYIEEICENLMTRCLSPDCQMGGLGGDNMTVIIVCFLHGRPYEDLVERCKKQVEKMKLDTKVSTQFNSFLIKGWNNEDVTTTPLANDLTATTTTTTPTTTTTSTDESQTEPSSPTSSSSTSTSSATSSPTDDNTPDEETPGNEEIDLK</sequence>
<name>U5EXW4_9DIPT</name>
<evidence type="ECO:0000256" key="2">
    <source>
        <dbReference type="ARBA" id="ARBA00001946"/>
    </source>
</evidence>
<evidence type="ECO:0000256" key="6">
    <source>
        <dbReference type="ARBA" id="ARBA00022801"/>
    </source>
</evidence>
<evidence type="ECO:0000256" key="8">
    <source>
        <dbReference type="ARBA" id="ARBA00023211"/>
    </source>
</evidence>
<keyword evidence="8" id="KW-0464">Manganese</keyword>
<accession>U5EXW4</accession>
<dbReference type="Pfam" id="PF00481">
    <property type="entry name" value="PP2C"/>
    <property type="match status" value="1"/>
</dbReference>
<comment type="similarity">
    <text evidence="3 9">Belongs to the PP2C family.</text>
</comment>
<dbReference type="AlphaFoldDB" id="U5EXW4"/>
<evidence type="ECO:0000256" key="9">
    <source>
        <dbReference type="RuleBase" id="RU003465"/>
    </source>
</evidence>
<dbReference type="CDD" id="cd00143">
    <property type="entry name" value="PP2Cc"/>
    <property type="match status" value="1"/>
</dbReference>
<evidence type="ECO:0000256" key="7">
    <source>
        <dbReference type="ARBA" id="ARBA00022912"/>
    </source>
</evidence>
<organism evidence="12">
    <name type="scientific">Corethrella appendiculata</name>
    <dbReference type="NCBI Taxonomy" id="1370023"/>
    <lineage>
        <taxon>Eukaryota</taxon>
        <taxon>Metazoa</taxon>
        <taxon>Ecdysozoa</taxon>
        <taxon>Arthropoda</taxon>
        <taxon>Hexapoda</taxon>
        <taxon>Insecta</taxon>
        <taxon>Pterygota</taxon>
        <taxon>Neoptera</taxon>
        <taxon>Endopterygota</taxon>
        <taxon>Diptera</taxon>
        <taxon>Nematocera</taxon>
        <taxon>Culicoidea</taxon>
        <taxon>Chaoboridae</taxon>
        <taxon>Corethrella</taxon>
    </lineage>
</organism>
<dbReference type="PROSITE" id="PS51746">
    <property type="entry name" value="PPM_2"/>
    <property type="match status" value="1"/>
</dbReference>
<dbReference type="InterPro" id="IPR015655">
    <property type="entry name" value="PP2C"/>
</dbReference>
<dbReference type="GO" id="GO:0004722">
    <property type="term" value="F:protein serine/threonine phosphatase activity"/>
    <property type="evidence" value="ECO:0007669"/>
    <property type="project" value="UniProtKB-EC"/>
</dbReference>
<dbReference type="InterPro" id="IPR001932">
    <property type="entry name" value="PPM-type_phosphatase-like_dom"/>
</dbReference>
<feature type="domain" description="PPM-type phosphatase" evidence="11">
    <location>
        <begin position="23"/>
        <end position="285"/>
    </location>
</feature>
<feature type="compositionally biased region" description="Acidic residues" evidence="10">
    <location>
        <begin position="382"/>
        <end position="397"/>
    </location>
</feature>
<reference evidence="12" key="1">
    <citation type="journal article" date="2014" name="Insect Biochem. Mol. Biol.">
        <title>An insight into the sialome of the frog biting fly, Corethrella appendiculata.</title>
        <authorList>
            <person name="Ribeiro J.M.C."/>
            <person name="Chagas A.C."/>
            <person name="Pham V.M."/>
            <person name="Lounibos L.P."/>
            <person name="Calvo E."/>
        </authorList>
    </citation>
    <scope>NUCLEOTIDE SEQUENCE</scope>
    <source>
        <tissue evidence="12">Salivary glands</tissue>
    </source>
</reference>
<protein>
    <recommendedName>
        <fullName evidence="4">protein-serine/threonine phosphatase</fullName>
        <ecNumber evidence="4">3.1.3.16</ecNumber>
    </recommendedName>
</protein>
<dbReference type="EC" id="3.1.3.16" evidence="4"/>
<dbReference type="InterPro" id="IPR000222">
    <property type="entry name" value="PP2C_BS"/>
</dbReference>
<dbReference type="FunFam" id="3.60.40.10:FF:000016">
    <property type="entry name" value="Protein phosphatase 2C"/>
    <property type="match status" value="1"/>
</dbReference>
<dbReference type="PROSITE" id="PS01032">
    <property type="entry name" value="PPM_1"/>
    <property type="match status" value="1"/>
</dbReference>
<evidence type="ECO:0000313" key="12">
    <source>
        <dbReference type="EMBL" id="JAB57540.1"/>
    </source>
</evidence>
<dbReference type="SUPFAM" id="SSF81606">
    <property type="entry name" value="PP2C-like"/>
    <property type="match status" value="1"/>
</dbReference>